<dbReference type="SMART" id="SM00587">
    <property type="entry name" value="CHK"/>
    <property type="match status" value="1"/>
</dbReference>
<keyword evidence="3" id="KW-1185">Reference proteome</keyword>
<dbReference type="InterPro" id="IPR015897">
    <property type="entry name" value="CHK_kinase-like"/>
</dbReference>
<evidence type="ECO:0000313" key="3">
    <source>
        <dbReference type="Proteomes" id="UP001175271"/>
    </source>
</evidence>
<dbReference type="EMBL" id="JAUCMV010000002">
    <property type="protein sequence ID" value="KAK0419543.1"/>
    <property type="molecule type" value="Genomic_DNA"/>
</dbReference>
<proteinExistence type="predicted"/>
<dbReference type="SUPFAM" id="SSF56112">
    <property type="entry name" value="Protein kinase-like (PK-like)"/>
    <property type="match status" value="1"/>
</dbReference>
<evidence type="ECO:0000259" key="1">
    <source>
        <dbReference type="SMART" id="SM00587"/>
    </source>
</evidence>
<feature type="domain" description="CHK kinase-like" evidence="1">
    <location>
        <begin position="154"/>
        <end position="342"/>
    </location>
</feature>
<dbReference type="InterPro" id="IPR011009">
    <property type="entry name" value="Kinase-like_dom_sf"/>
</dbReference>
<reference evidence="2" key="1">
    <citation type="submission" date="2023-06" db="EMBL/GenBank/DDBJ databases">
        <title>Genomic analysis of the entomopathogenic nematode Steinernema hermaphroditum.</title>
        <authorList>
            <person name="Schwarz E.M."/>
            <person name="Heppert J.K."/>
            <person name="Baniya A."/>
            <person name="Schwartz H.T."/>
            <person name="Tan C.-H."/>
            <person name="Antoshechkin I."/>
            <person name="Sternberg P.W."/>
            <person name="Goodrich-Blair H."/>
            <person name="Dillman A.R."/>
        </authorList>
    </citation>
    <scope>NUCLEOTIDE SEQUENCE</scope>
    <source>
        <strain evidence="2">PS9179</strain>
        <tissue evidence="2">Whole animal</tissue>
    </source>
</reference>
<comment type="caution">
    <text evidence="2">The sequence shown here is derived from an EMBL/GenBank/DDBJ whole genome shotgun (WGS) entry which is preliminary data.</text>
</comment>
<dbReference type="Proteomes" id="UP001175271">
    <property type="component" value="Unassembled WGS sequence"/>
</dbReference>
<accession>A0AA39I815</accession>
<dbReference type="Gene3D" id="3.90.1200.10">
    <property type="match status" value="1"/>
</dbReference>
<dbReference type="PANTHER" id="PTHR23020:SF41">
    <property type="entry name" value="AMINOGLYCOSIDE PHOSPHOTRANSFERASE DOMAIN-CONTAINING PROTEIN"/>
    <property type="match status" value="1"/>
</dbReference>
<dbReference type="InterPro" id="IPR052961">
    <property type="entry name" value="Oxido-Kinase-like_Enzymes"/>
</dbReference>
<gene>
    <name evidence="2" type="ORF">QR680_014201</name>
</gene>
<protein>
    <recommendedName>
        <fullName evidence="1">CHK kinase-like domain-containing protein</fullName>
    </recommendedName>
</protein>
<dbReference type="PANTHER" id="PTHR23020">
    <property type="entry name" value="UNCHARACTERIZED NUCLEAR HORMONE RECEPTOR-RELATED"/>
    <property type="match status" value="1"/>
</dbReference>
<dbReference type="InterPro" id="IPR012877">
    <property type="entry name" value="Dhs-27"/>
</dbReference>
<sequence>MAVKVDSGAGVLPVLNDFDGEKRIADTPFTAKWLLDILMQKDDVFVGRSKGAPVSDVHGKDISGGKGFVSRVYKVTIEFEDKKSPHDVILKVPGVESFGELFDGEENPAKVASVAESHNREVYFYNNFAPKLDVPFVKVFAAIEWIPGKQLGCILMESLLGRSTTQSVHEGLTKKQLQATILQLAKLHSSFLLMPEKEWKGKFANKTFKSETCIEFLVSFMKKLSACRPDVFKEGIQTLLPYASSSKFNSYATAEVGVELGIPPVLIHGDMWTNNLMFHLNADGSVSDEIDAVLDWQIINDGCVTFDLARLLVISLDGDVRRRLEPEILAFYYENLKKLLAEGGKDIDFTLEQVASAYKINMANQAFHMLACVLIFGKMEGDTAEEKALCVARLEKMILRGKAAMEDCLEVLKTLSKEKSF</sequence>
<evidence type="ECO:0000313" key="2">
    <source>
        <dbReference type="EMBL" id="KAK0419543.1"/>
    </source>
</evidence>
<dbReference type="AlphaFoldDB" id="A0AA39I815"/>
<name>A0AA39I815_9BILA</name>
<organism evidence="2 3">
    <name type="scientific">Steinernema hermaphroditum</name>
    <dbReference type="NCBI Taxonomy" id="289476"/>
    <lineage>
        <taxon>Eukaryota</taxon>
        <taxon>Metazoa</taxon>
        <taxon>Ecdysozoa</taxon>
        <taxon>Nematoda</taxon>
        <taxon>Chromadorea</taxon>
        <taxon>Rhabditida</taxon>
        <taxon>Tylenchina</taxon>
        <taxon>Panagrolaimomorpha</taxon>
        <taxon>Strongyloidoidea</taxon>
        <taxon>Steinernematidae</taxon>
        <taxon>Steinernema</taxon>
    </lineage>
</organism>
<dbReference type="Pfam" id="PF07914">
    <property type="entry name" value="DUF1679"/>
    <property type="match status" value="1"/>
</dbReference>